<protein>
    <submittedName>
        <fullName evidence="2">Uncharacterized protein</fullName>
    </submittedName>
</protein>
<reference evidence="2 3" key="1">
    <citation type="journal article" date="2013" name="BMC Genomics">
        <title>Reconstruction of the lipid metabolism for the microalga Monoraphidium neglectum from its genome sequence reveals characteristics suitable for biofuel production.</title>
        <authorList>
            <person name="Bogen C."/>
            <person name="Al-Dilaimi A."/>
            <person name="Albersmeier A."/>
            <person name="Wichmann J."/>
            <person name="Grundmann M."/>
            <person name="Rupp O."/>
            <person name="Lauersen K.J."/>
            <person name="Blifernez-Klassen O."/>
            <person name="Kalinowski J."/>
            <person name="Goesmann A."/>
            <person name="Mussgnug J.H."/>
            <person name="Kruse O."/>
        </authorList>
    </citation>
    <scope>NUCLEOTIDE SEQUENCE [LARGE SCALE GENOMIC DNA]</scope>
    <source>
        <strain evidence="2 3">SAG 48.87</strain>
    </source>
</reference>
<evidence type="ECO:0000256" key="1">
    <source>
        <dbReference type="SAM" id="MobiDB-lite"/>
    </source>
</evidence>
<dbReference type="EMBL" id="KK100369">
    <property type="protein sequence ID" value="KIZ06459.1"/>
    <property type="molecule type" value="Genomic_DNA"/>
</dbReference>
<keyword evidence="3" id="KW-1185">Reference proteome</keyword>
<feature type="region of interest" description="Disordered" evidence="1">
    <location>
        <begin position="1"/>
        <end position="51"/>
    </location>
</feature>
<feature type="compositionally biased region" description="Low complexity" evidence="1">
    <location>
        <begin position="17"/>
        <end position="33"/>
    </location>
</feature>
<sequence>MQTCGAPQLRGPRARPRACSSAAAPHPSRAGAPWPTAPGSCRAATAAPSRRWTVARAAPGRNGGGDDDAAGGGAFGDKWENLLSVHHTLSSLYTPKVTLEPFKQIDHAAKRRERELREICEAGRKLGVSDEAVRANAASLESLVPGLAPNLDKMKASDWAKLLKDTSRVVATVIALRGALPSADLGAMISRQPRLLLREPGALTEDVRQVKALLSRCPNVDAILQEVPDLISPRELEQALANLRRCFPKEDAMALLQANPSILRNIGGEVDLEADPSYGEMTTAG</sequence>
<evidence type="ECO:0000313" key="3">
    <source>
        <dbReference type="Proteomes" id="UP000054498"/>
    </source>
</evidence>
<accession>A0A0D2LJ29</accession>
<dbReference type="AlphaFoldDB" id="A0A0D2LJ29"/>
<dbReference type="Proteomes" id="UP000054498">
    <property type="component" value="Unassembled WGS sequence"/>
</dbReference>
<dbReference type="RefSeq" id="XP_013905478.1">
    <property type="nucleotide sequence ID" value="XM_014050024.1"/>
</dbReference>
<dbReference type="OrthoDB" id="543907at2759"/>
<dbReference type="GeneID" id="25732540"/>
<organism evidence="2 3">
    <name type="scientific">Monoraphidium neglectum</name>
    <dbReference type="NCBI Taxonomy" id="145388"/>
    <lineage>
        <taxon>Eukaryota</taxon>
        <taxon>Viridiplantae</taxon>
        <taxon>Chlorophyta</taxon>
        <taxon>core chlorophytes</taxon>
        <taxon>Chlorophyceae</taxon>
        <taxon>CS clade</taxon>
        <taxon>Sphaeropleales</taxon>
        <taxon>Selenastraceae</taxon>
        <taxon>Monoraphidium</taxon>
    </lineage>
</organism>
<evidence type="ECO:0000313" key="2">
    <source>
        <dbReference type="EMBL" id="KIZ06459.1"/>
    </source>
</evidence>
<dbReference type="KEGG" id="mng:MNEG_1493"/>
<name>A0A0D2LJ29_9CHLO</name>
<gene>
    <name evidence="2" type="ORF">MNEG_1493</name>
</gene>
<proteinExistence type="predicted"/>